<evidence type="ECO:0000313" key="1">
    <source>
        <dbReference type="EMBL" id="ETV64556.1"/>
    </source>
</evidence>
<organism evidence="1">
    <name type="scientific">Aphanomyces astaci</name>
    <name type="common">Crayfish plague agent</name>
    <dbReference type="NCBI Taxonomy" id="112090"/>
    <lineage>
        <taxon>Eukaryota</taxon>
        <taxon>Sar</taxon>
        <taxon>Stramenopiles</taxon>
        <taxon>Oomycota</taxon>
        <taxon>Saprolegniomycetes</taxon>
        <taxon>Saprolegniales</taxon>
        <taxon>Verrucalvaceae</taxon>
        <taxon>Aphanomyces</taxon>
    </lineage>
</organism>
<accession>W4FCM5</accession>
<dbReference type="STRING" id="112090.W4FCM5"/>
<dbReference type="GeneID" id="20820556"/>
<dbReference type="VEuPathDB" id="FungiDB:H257_18560"/>
<name>W4FCM5_APHAT</name>
<sequence length="333" mass="37683">MANFSPFKFNILWADVPSYLFKHWNVGSGRKSEVTASDFLLMLLTSLKHCGAWDVVATVFKQKVATFEKRVTKFFTALHPFGMRKYVTAVGEKWTINQLDADSHKIKNLPYARYATDVTFQRTNVPSDWYVEKKLFYSGKNHLYGHKIEASTIFDENLDFHAANLCKKATGIEMADADDLGPDRELRWADVRAVQSLNKPMGGIVTFEELRRNDRIASDRVIVDFFGCLKTTCLAFTNTYVRFHPVRAEDGDANSQYINCLNAIGAKMVKIKNTATCTYRSKRKARLSMVMASEISLAAADAGGSGTDMGYNSEIENRRVSFFLGYIPNVCFR</sequence>
<proteinExistence type="predicted"/>
<dbReference type="OrthoDB" id="77257at2759"/>
<dbReference type="RefSeq" id="XP_009845953.1">
    <property type="nucleotide sequence ID" value="XM_009847651.1"/>
</dbReference>
<dbReference type="EMBL" id="KI913290">
    <property type="protein sequence ID" value="ETV64556.1"/>
    <property type="molecule type" value="Genomic_DNA"/>
</dbReference>
<dbReference type="AlphaFoldDB" id="W4FCM5"/>
<protein>
    <submittedName>
        <fullName evidence="1">Uncharacterized protein</fullName>
    </submittedName>
</protein>
<gene>
    <name evidence="1" type="ORF">H257_18560</name>
</gene>
<reference evidence="1" key="1">
    <citation type="submission" date="2013-12" db="EMBL/GenBank/DDBJ databases">
        <title>The Genome Sequence of Aphanomyces astaci APO3.</title>
        <authorList>
            <consortium name="The Broad Institute Genomics Platform"/>
            <person name="Russ C."/>
            <person name="Tyler B."/>
            <person name="van West P."/>
            <person name="Dieguez-Uribeondo J."/>
            <person name="Young S.K."/>
            <person name="Zeng Q."/>
            <person name="Gargeya S."/>
            <person name="Fitzgerald M."/>
            <person name="Abouelleil A."/>
            <person name="Alvarado L."/>
            <person name="Chapman S.B."/>
            <person name="Gainer-Dewar J."/>
            <person name="Goldberg J."/>
            <person name="Griggs A."/>
            <person name="Gujja S."/>
            <person name="Hansen M."/>
            <person name="Howarth C."/>
            <person name="Imamovic A."/>
            <person name="Ireland A."/>
            <person name="Larimer J."/>
            <person name="McCowan C."/>
            <person name="Murphy C."/>
            <person name="Pearson M."/>
            <person name="Poon T.W."/>
            <person name="Priest M."/>
            <person name="Roberts A."/>
            <person name="Saif S."/>
            <person name="Shea T."/>
            <person name="Sykes S."/>
            <person name="Wortman J."/>
            <person name="Nusbaum C."/>
            <person name="Birren B."/>
        </authorList>
    </citation>
    <scope>NUCLEOTIDE SEQUENCE [LARGE SCALE GENOMIC DNA]</scope>
    <source>
        <strain evidence="1">APO3</strain>
    </source>
</reference>